<protein>
    <submittedName>
        <fullName evidence="1">Uncharacterized protein</fullName>
    </submittedName>
</protein>
<proteinExistence type="predicted"/>
<name>A0ACB9YS20_9PEZI</name>
<keyword evidence="2" id="KW-1185">Reference proteome</keyword>
<sequence length="484" mass="53190">MGGSITSKRGPASSHARLRQVVIVSVICLALYCFMLVPDHSLDSSRTVPEPVFPYYASSSSSSSKSKQQSPQQQRHPPSLLNNRFLTTPQCAAAFPGLTKEIDDVVAKGPFVLPRNPHPGLGPLVARVRGGRLSILSYARRVDLGRDMLQHRSATLHQIAAALLTAPAEEEPIPDTIFAFNHEDDPASPSLSYARPADPVLNGAAKRFFAVPHFSFWAWPIGPVGSFGRAATAIASLESELSWAAKTPKAVWRGTAWFNSARAGRTRQDLVAAARGKPWADVEALHANRSNALAVEDFCRYRYVVHTEGVTYSGRFQYHQLCASVVLAPPLAWMQHLTHLARPAFSYALDGVARTAPSSSSSSSSSFSSSSGNLVPYPAPWVKEAWPTAYDPRTEANILFVAPDWSDLEATVDWLERHPKVAEGIARRQRELFHGGGYFSPAAEMCYWRAAIRGWSSVVRTDGQGFEDLEEIPWEEFSLKEIHK</sequence>
<evidence type="ECO:0000313" key="1">
    <source>
        <dbReference type="EMBL" id="KAI4861748.1"/>
    </source>
</evidence>
<reference evidence="1 2" key="1">
    <citation type="journal article" date="2022" name="New Phytol.">
        <title>Ecological generalism drives hyperdiversity of secondary metabolite gene clusters in xylarialean endophytes.</title>
        <authorList>
            <person name="Franco M.E.E."/>
            <person name="Wisecaver J.H."/>
            <person name="Arnold A.E."/>
            <person name="Ju Y.M."/>
            <person name="Slot J.C."/>
            <person name="Ahrendt S."/>
            <person name="Moore L.P."/>
            <person name="Eastman K.E."/>
            <person name="Scott K."/>
            <person name="Konkel Z."/>
            <person name="Mondo S.J."/>
            <person name="Kuo A."/>
            <person name="Hayes R.D."/>
            <person name="Haridas S."/>
            <person name="Andreopoulos B."/>
            <person name="Riley R."/>
            <person name="LaButti K."/>
            <person name="Pangilinan J."/>
            <person name="Lipzen A."/>
            <person name="Amirebrahimi M."/>
            <person name="Yan J."/>
            <person name="Adam C."/>
            <person name="Keymanesh K."/>
            <person name="Ng V."/>
            <person name="Louie K."/>
            <person name="Northen T."/>
            <person name="Drula E."/>
            <person name="Henrissat B."/>
            <person name="Hsieh H.M."/>
            <person name="Youens-Clark K."/>
            <person name="Lutzoni F."/>
            <person name="Miadlikowska J."/>
            <person name="Eastwood D.C."/>
            <person name="Hamelin R.C."/>
            <person name="Grigoriev I.V."/>
            <person name="U'Ren J.M."/>
        </authorList>
    </citation>
    <scope>NUCLEOTIDE SEQUENCE [LARGE SCALE GENOMIC DNA]</scope>
    <source>
        <strain evidence="1 2">CBS 119005</strain>
    </source>
</reference>
<comment type="caution">
    <text evidence="1">The sequence shown here is derived from an EMBL/GenBank/DDBJ whole genome shotgun (WGS) entry which is preliminary data.</text>
</comment>
<dbReference type="Proteomes" id="UP001497700">
    <property type="component" value="Unassembled WGS sequence"/>
</dbReference>
<organism evidence="1 2">
    <name type="scientific">Hypoxylon rubiginosum</name>
    <dbReference type="NCBI Taxonomy" id="110542"/>
    <lineage>
        <taxon>Eukaryota</taxon>
        <taxon>Fungi</taxon>
        <taxon>Dikarya</taxon>
        <taxon>Ascomycota</taxon>
        <taxon>Pezizomycotina</taxon>
        <taxon>Sordariomycetes</taxon>
        <taxon>Xylariomycetidae</taxon>
        <taxon>Xylariales</taxon>
        <taxon>Hypoxylaceae</taxon>
        <taxon>Hypoxylon</taxon>
    </lineage>
</organism>
<accession>A0ACB9YS20</accession>
<evidence type="ECO:0000313" key="2">
    <source>
        <dbReference type="Proteomes" id="UP001497700"/>
    </source>
</evidence>
<dbReference type="EMBL" id="MU393543">
    <property type="protein sequence ID" value="KAI4861748.1"/>
    <property type="molecule type" value="Genomic_DNA"/>
</dbReference>
<gene>
    <name evidence="1" type="ORF">F4820DRAFT_52087</name>
</gene>